<keyword evidence="3" id="KW-1185">Reference proteome</keyword>
<reference evidence="2" key="1">
    <citation type="submission" date="2022-10" db="EMBL/GenBank/DDBJ databases">
        <authorList>
            <person name="Yu W.X."/>
        </authorList>
    </citation>
    <scope>NUCLEOTIDE SEQUENCE</scope>
    <source>
        <strain evidence="2">D04</strain>
    </source>
</reference>
<dbReference type="Pfam" id="PF17293">
    <property type="entry name" value="Arm-DNA-bind_5"/>
    <property type="match status" value="1"/>
</dbReference>
<dbReference type="Proteomes" id="UP001207408">
    <property type="component" value="Unassembled WGS sequence"/>
</dbReference>
<gene>
    <name evidence="2" type="ORF">OM074_13875</name>
</gene>
<comment type="caution">
    <text evidence="2">The sequence shown here is derived from an EMBL/GenBank/DDBJ whole genome shotgun (WGS) entry which is preliminary data.</text>
</comment>
<name>A0AAE3SKD6_9BACT</name>
<protein>
    <submittedName>
        <fullName evidence="2">Arm DNA-binding domain-containing protein</fullName>
    </submittedName>
</protein>
<dbReference type="GO" id="GO:0003677">
    <property type="term" value="F:DNA binding"/>
    <property type="evidence" value="ECO:0007669"/>
    <property type="project" value="UniProtKB-KW"/>
</dbReference>
<evidence type="ECO:0000313" key="3">
    <source>
        <dbReference type="Proteomes" id="UP001207408"/>
    </source>
</evidence>
<evidence type="ECO:0000313" key="2">
    <source>
        <dbReference type="EMBL" id="MCW3806720.1"/>
    </source>
</evidence>
<organism evidence="2 3">
    <name type="scientific">Plebeiibacterium marinum</name>
    <dbReference type="NCBI Taxonomy" id="2992111"/>
    <lineage>
        <taxon>Bacteria</taxon>
        <taxon>Pseudomonadati</taxon>
        <taxon>Bacteroidota</taxon>
        <taxon>Bacteroidia</taxon>
        <taxon>Marinilabiliales</taxon>
        <taxon>Marinilabiliaceae</taxon>
        <taxon>Plebeiibacterium</taxon>
    </lineage>
</organism>
<dbReference type="EMBL" id="JAPDPI010000028">
    <property type="protein sequence ID" value="MCW3806720.1"/>
    <property type="molecule type" value="Genomic_DNA"/>
</dbReference>
<dbReference type="InterPro" id="IPR035386">
    <property type="entry name" value="Arm-DNA-bind_5"/>
</dbReference>
<proteinExistence type="predicted"/>
<feature type="domain" description="Arm DNA-binding" evidence="1">
    <location>
        <begin position="25"/>
        <end position="79"/>
    </location>
</feature>
<dbReference type="AlphaFoldDB" id="A0AAE3SKD6"/>
<accession>A0AAE3SKD6</accession>
<sequence length="80" mass="9504">MTTNQMLYVKFFTRTTKKDPELGMLYLRITYNAKRVDLSFNHKVKMRAWDSDKELVKSADKNYHKLNQAINSARTKIFSI</sequence>
<dbReference type="RefSeq" id="WP_301200413.1">
    <property type="nucleotide sequence ID" value="NZ_JAPDPI010000028.1"/>
</dbReference>
<evidence type="ECO:0000259" key="1">
    <source>
        <dbReference type="Pfam" id="PF17293"/>
    </source>
</evidence>
<keyword evidence="2" id="KW-0238">DNA-binding</keyword>